<feature type="compositionally biased region" description="Basic and acidic residues" evidence="5">
    <location>
        <begin position="85"/>
        <end position="98"/>
    </location>
</feature>
<feature type="binding site" evidence="4">
    <location>
        <position position="171"/>
    </location>
    <ligand>
        <name>substrate</name>
    </ligand>
</feature>
<dbReference type="InterPro" id="IPR036568">
    <property type="entry name" value="GGCT-like_sf"/>
</dbReference>
<feature type="active site" description="Proton acceptor" evidence="3">
    <location>
        <position position="125"/>
    </location>
</feature>
<dbReference type="EC" id="4.3.2.9" evidence="1"/>
<feature type="region of interest" description="Disordered" evidence="5">
    <location>
        <begin position="76"/>
        <end position="98"/>
    </location>
</feature>
<proteinExistence type="predicted"/>
<organism evidence="6 7">
    <name type="scientific">Fusarium beomiforme</name>
    <dbReference type="NCBI Taxonomy" id="44412"/>
    <lineage>
        <taxon>Eukaryota</taxon>
        <taxon>Fungi</taxon>
        <taxon>Dikarya</taxon>
        <taxon>Ascomycota</taxon>
        <taxon>Pezizomycotina</taxon>
        <taxon>Sordariomycetes</taxon>
        <taxon>Hypocreomycetidae</taxon>
        <taxon>Hypocreales</taxon>
        <taxon>Nectriaceae</taxon>
        <taxon>Fusarium</taxon>
        <taxon>Fusarium burgessii species complex</taxon>
    </lineage>
</organism>
<dbReference type="PANTHER" id="PTHR12935">
    <property type="entry name" value="GAMMA-GLUTAMYLCYCLOTRANSFERASE"/>
    <property type="match status" value="1"/>
</dbReference>
<evidence type="ECO:0000256" key="3">
    <source>
        <dbReference type="PIRSR" id="PIRSR617939-1"/>
    </source>
</evidence>
<dbReference type="EMBL" id="PVQB02000476">
    <property type="protein sequence ID" value="KAF4336719.1"/>
    <property type="molecule type" value="Genomic_DNA"/>
</dbReference>
<sequence length="205" mass="23765">MSSQGDSQLSQDSTMTLMQENLSEVLYFAYGSNLSTEQMRRRCPYSTPIGLAYLKGWKWIINGRGYANIVQLPVDSDDNVTPEAEENRQLSTKGKEKEKEKHEEGVYGLLYLIPSDDEEKLDGYEGVPWAYQKFLVEVKWGNAKKEEDETLKALVYADGMRVEEDMPQEEYIGRMEDGIKDAIENWGLDEDYANRVMRRFWTEED</sequence>
<dbReference type="Proteomes" id="UP000730481">
    <property type="component" value="Unassembled WGS sequence"/>
</dbReference>
<feature type="binding site" evidence="4">
    <location>
        <begin position="27"/>
        <end position="32"/>
    </location>
    <ligand>
        <name>substrate</name>
    </ligand>
</feature>
<keyword evidence="2" id="KW-0456">Lyase</keyword>
<protein>
    <recommendedName>
        <fullName evidence="1">gamma-glutamylcyclotransferase</fullName>
        <ecNumber evidence="1">4.3.2.9</ecNumber>
    </recommendedName>
</protein>
<accession>A0A9P5DVW7</accession>
<evidence type="ECO:0000256" key="5">
    <source>
        <dbReference type="SAM" id="MobiDB-lite"/>
    </source>
</evidence>
<name>A0A9P5DVW7_9HYPO</name>
<evidence type="ECO:0000256" key="4">
    <source>
        <dbReference type="PIRSR" id="PIRSR617939-2"/>
    </source>
</evidence>
<dbReference type="GO" id="GO:0003839">
    <property type="term" value="F:gamma-glutamylcyclotransferase activity"/>
    <property type="evidence" value="ECO:0007669"/>
    <property type="project" value="UniProtKB-EC"/>
</dbReference>
<dbReference type="AlphaFoldDB" id="A0A9P5DVW7"/>
<dbReference type="InterPro" id="IPR013024">
    <property type="entry name" value="GGCT-like"/>
</dbReference>
<evidence type="ECO:0000256" key="2">
    <source>
        <dbReference type="ARBA" id="ARBA00023239"/>
    </source>
</evidence>
<reference evidence="6" key="1">
    <citation type="journal article" date="2017" name="Mycologia">
        <title>Fusarium algeriense, sp. nov., a novel toxigenic crown rot pathogen of durum wheat from Algeria is nested in the Fusarium burgessii species complex.</title>
        <authorList>
            <person name="Laraba I."/>
            <person name="Keddad A."/>
            <person name="Boureghda H."/>
            <person name="Abdallah N."/>
            <person name="Vaughan M.M."/>
            <person name="Proctor R.H."/>
            <person name="Busman M."/>
            <person name="O'Donnell K."/>
        </authorList>
    </citation>
    <scope>NUCLEOTIDE SEQUENCE</scope>
    <source>
        <strain evidence="6">NRRL 25174</strain>
    </source>
</reference>
<keyword evidence="7" id="KW-1185">Reference proteome</keyword>
<dbReference type="InterPro" id="IPR017939">
    <property type="entry name" value="G-Glutamylcylcotransferase"/>
</dbReference>
<evidence type="ECO:0000313" key="7">
    <source>
        <dbReference type="Proteomes" id="UP000730481"/>
    </source>
</evidence>
<dbReference type="Gene3D" id="3.10.490.10">
    <property type="entry name" value="Gamma-glutamyl cyclotransferase-like"/>
    <property type="match status" value="1"/>
</dbReference>
<evidence type="ECO:0000313" key="6">
    <source>
        <dbReference type="EMBL" id="KAF4336719.1"/>
    </source>
</evidence>
<dbReference type="SUPFAM" id="SSF110857">
    <property type="entry name" value="Gamma-glutamyl cyclotransferase-like"/>
    <property type="match status" value="1"/>
</dbReference>
<dbReference type="CDD" id="cd06661">
    <property type="entry name" value="GGCT_like"/>
    <property type="match status" value="1"/>
</dbReference>
<evidence type="ECO:0000256" key="1">
    <source>
        <dbReference type="ARBA" id="ARBA00012346"/>
    </source>
</evidence>
<dbReference type="OrthoDB" id="2924818at2759"/>
<dbReference type="PANTHER" id="PTHR12935:SF0">
    <property type="entry name" value="GAMMA-GLUTAMYLCYCLOTRANSFERASE"/>
    <property type="match status" value="1"/>
</dbReference>
<reference evidence="6" key="2">
    <citation type="submission" date="2020-02" db="EMBL/GenBank/DDBJ databases">
        <title>Identification and distribution of gene clusters putatively required for synthesis of sphingolipid metabolism inhibitors in phylogenetically diverse species of the filamentous fungus Fusarium.</title>
        <authorList>
            <person name="Kim H.-S."/>
            <person name="Busman M."/>
            <person name="Brown D.W."/>
            <person name="Divon H."/>
            <person name="Uhlig S."/>
            <person name="Proctor R.H."/>
        </authorList>
    </citation>
    <scope>NUCLEOTIDE SEQUENCE</scope>
    <source>
        <strain evidence="6">NRRL 25174</strain>
    </source>
</reference>
<comment type="caution">
    <text evidence="6">The sequence shown here is derived from an EMBL/GenBank/DDBJ whole genome shotgun (WGS) entry which is preliminary data.</text>
</comment>
<dbReference type="Pfam" id="PF13772">
    <property type="entry name" value="AIG2_2"/>
    <property type="match status" value="1"/>
</dbReference>
<gene>
    <name evidence="6" type="ORF">FBEOM_9419</name>
</gene>